<name>A0A016S3U9_9BILA</name>
<gene>
    <name evidence="1" type="primary">Acey_s0300.g1802</name>
    <name evidence="1" type="ORF">Y032_0300g1802</name>
</gene>
<dbReference type="Proteomes" id="UP000024635">
    <property type="component" value="Unassembled WGS sequence"/>
</dbReference>
<organism evidence="1 2">
    <name type="scientific">Ancylostoma ceylanicum</name>
    <dbReference type="NCBI Taxonomy" id="53326"/>
    <lineage>
        <taxon>Eukaryota</taxon>
        <taxon>Metazoa</taxon>
        <taxon>Ecdysozoa</taxon>
        <taxon>Nematoda</taxon>
        <taxon>Chromadorea</taxon>
        <taxon>Rhabditida</taxon>
        <taxon>Rhabditina</taxon>
        <taxon>Rhabditomorpha</taxon>
        <taxon>Strongyloidea</taxon>
        <taxon>Ancylostomatidae</taxon>
        <taxon>Ancylostomatinae</taxon>
        <taxon>Ancylostoma</taxon>
    </lineage>
</organism>
<evidence type="ECO:0000313" key="1">
    <source>
        <dbReference type="EMBL" id="EYB85328.1"/>
    </source>
</evidence>
<proteinExistence type="predicted"/>
<accession>A0A016S3U9</accession>
<keyword evidence="2" id="KW-1185">Reference proteome</keyword>
<protein>
    <submittedName>
        <fullName evidence="1">Uncharacterized protein</fullName>
    </submittedName>
</protein>
<comment type="caution">
    <text evidence="1">The sequence shown here is derived from an EMBL/GenBank/DDBJ whole genome shotgun (WGS) entry which is preliminary data.</text>
</comment>
<evidence type="ECO:0000313" key="2">
    <source>
        <dbReference type="Proteomes" id="UP000024635"/>
    </source>
</evidence>
<dbReference type="AlphaFoldDB" id="A0A016S3U9"/>
<dbReference type="EMBL" id="JARK01001636">
    <property type="protein sequence ID" value="EYB85328.1"/>
    <property type="molecule type" value="Genomic_DNA"/>
</dbReference>
<reference evidence="2" key="1">
    <citation type="journal article" date="2015" name="Nat. Genet.">
        <title>The genome and transcriptome of the zoonotic hookworm Ancylostoma ceylanicum identify infection-specific gene families.</title>
        <authorList>
            <person name="Schwarz E.M."/>
            <person name="Hu Y."/>
            <person name="Antoshechkin I."/>
            <person name="Miller M.M."/>
            <person name="Sternberg P.W."/>
            <person name="Aroian R.V."/>
        </authorList>
    </citation>
    <scope>NUCLEOTIDE SEQUENCE</scope>
    <source>
        <strain evidence="2">HY135</strain>
    </source>
</reference>
<sequence length="201" mass="22005">MPMWGFRATKAPQWQSLLRTTSILGPVSPTTIMAYSTTETECVVTRARVGWSNLAVAIQSVSGCEDEESRLSISEMRKGHELCGLVFSATRRLRYDKVQSMLVTKTPVPPGTQMNDQTVTGNWPDPWWDWLLAGAQAALPELLQGNYLTAALSGIGAGLTSFLEERERRRTAQHHDLAHDTAAAYEGSALEGAEEGNVPQS</sequence>